<evidence type="ECO:0000313" key="8">
    <source>
        <dbReference type="Proteomes" id="UP000824469"/>
    </source>
</evidence>
<protein>
    <recommendedName>
        <fullName evidence="9">NPF family transporter</fullName>
    </recommendedName>
</protein>
<feature type="transmembrane region" description="Helical" evidence="6">
    <location>
        <begin position="406"/>
        <end position="427"/>
    </location>
</feature>
<evidence type="ECO:0000256" key="1">
    <source>
        <dbReference type="ARBA" id="ARBA00004141"/>
    </source>
</evidence>
<dbReference type="AlphaFoldDB" id="A0AA38F6D6"/>
<evidence type="ECO:0000256" key="2">
    <source>
        <dbReference type="ARBA" id="ARBA00005982"/>
    </source>
</evidence>
<dbReference type="Pfam" id="PF00854">
    <property type="entry name" value="PTR2"/>
    <property type="match status" value="1"/>
</dbReference>
<evidence type="ECO:0000256" key="4">
    <source>
        <dbReference type="ARBA" id="ARBA00022989"/>
    </source>
</evidence>
<dbReference type="EMBL" id="JAHRHJ020003813">
    <property type="protein sequence ID" value="KAH9290321.1"/>
    <property type="molecule type" value="Genomic_DNA"/>
</dbReference>
<sequence length="593" mass="66265">MASNESLEFASDDSVDLSRRSVIRSKTGGWRACSSIIGYEFCERLAFAGIWSSLVVYLTTNLHEGTVSSSTNATNWVGTLYLTPLLGEFIADMHLGRFSTLIVFSLIYLLGMGVITLSVSMESLRPPDCLSNEPCQKGSSKQIGIFFFALYLLAVGSGGIRANTCMFGVDQFDDFDPKEKLQKKTFLNWWISVTFFGGLLGQTIIAYIQDKISWGLGYGIMTAAMVISSLLLVIRTPIYRHKVQTGSPLQRMANVFFRMIKNRKVQVPSDPSSLYEVDSKEYISQGRHVIAHTTDFRFLDKAAVQNGSRSNTCTVTDVEETKLVIRILRIWVTTIIPSTLLTQAGTLFVMQAMTLDRHIISPNFEFPAASIGAFVNISMLLSIIIYNWAFVPLLRRFTGNPRGITILQRMGIGMILHTIAMLAAMITDIKRRKVIMNYGLADNKHSIVPLNIFTLLPQFMIMGTAEAFLEVGKLELFYEEASDGMQSLGSTLYAASIGVGAFLNSVLLTLVSRLTGKLGQKSWILDNLNASHFDYYYAFLSLLSFVNYILYLIMVGRYTYKRETGEDFEEDSNNALEIERINIHDGEGIQRGI</sequence>
<dbReference type="GO" id="GO:0022857">
    <property type="term" value="F:transmembrane transporter activity"/>
    <property type="evidence" value="ECO:0007669"/>
    <property type="project" value="InterPro"/>
</dbReference>
<feature type="transmembrane region" description="Helical" evidence="6">
    <location>
        <begin position="373"/>
        <end position="394"/>
    </location>
</feature>
<evidence type="ECO:0008006" key="9">
    <source>
        <dbReference type="Google" id="ProtNLM"/>
    </source>
</evidence>
<dbReference type="PANTHER" id="PTHR11654">
    <property type="entry name" value="OLIGOPEPTIDE TRANSPORTER-RELATED"/>
    <property type="match status" value="1"/>
</dbReference>
<evidence type="ECO:0000256" key="3">
    <source>
        <dbReference type="ARBA" id="ARBA00022692"/>
    </source>
</evidence>
<accession>A0AA38F6D6</accession>
<comment type="similarity">
    <text evidence="2">Belongs to the major facilitator superfamily. Proton-dependent oligopeptide transporter (POT/PTR) (TC 2.A.17) family.</text>
</comment>
<dbReference type="Gene3D" id="1.20.1250.20">
    <property type="entry name" value="MFS general substrate transporter like domains"/>
    <property type="match status" value="1"/>
</dbReference>
<keyword evidence="4 6" id="KW-1133">Transmembrane helix</keyword>
<feature type="transmembrane region" description="Helical" evidence="6">
    <location>
        <begin position="447"/>
        <end position="469"/>
    </location>
</feature>
<feature type="transmembrane region" description="Helical" evidence="6">
    <location>
        <begin position="187"/>
        <end position="208"/>
    </location>
</feature>
<proteinExistence type="inferred from homology"/>
<comment type="subcellular location">
    <subcellularLocation>
        <location evidence="1">Membrane</location>
        <topology evidence="1">Multi-pass membrane protein</topology>
    </subcellularLocation>
</comment>
<feature type="transmembrane region" description="Helical" evidence="6">
    <location>
        <begin position="490"/>
        <end position="515"/>
    </location>
</feature>
<feature type="transmembrane region" description="Helical" evidence="6">
    <location>
        <begin position="214"/>
        <end position="234"/>
    </location>
</feature>
<dbReference type="InterPro" id="IPR000109">
    <property type="entry name" value="POT_fam"/>
</dbReference>
<feature type="transmembrane region" description="Helical" evidence="6">
    <location>
        <begin position="141"/>
        <end position="160"/>
    </location>
</feature>
<keyword evidence="5 6" id="KW-0472">Membrane</keyword>
<dbReference type="GO" id="GO:0016020">
    <property type="term" value="C:membrane"/>
    <property type="evidence" value="ECO:0007669"/>
    <property type="project" value="UniProtKB-SubCell"/>
</dbReference>
<gene>
    <name evidence="7" type="ORF">KI387_034438</name>
</gene>
<keyword evidence="3 6" id="KW-0812">Transmembrane</keyword>
<dbReference type="Proteomes" id="UP000824469">
    <property type="component" value="Unassembled WGS sequence"/>
</dbReference>
<feature type="transmembrane region" description="Helical" evidence="6">
    <location>
        <begin position="330"/>
        <end position="353"/>
    </location>
</feature>
<reference evidence="7 8" key="1">
    <citation type="journal article" date="2021" name="Nat. Plants">
        <title>The Taxus genome provides insights into paclitaxel biosynthesis.</title>
        <authorList>
            <person name="Xiong X."/>
            <person name="Gou J."/>
            <person name="Liao Q."/>
            <person name="Li Y."/>
            <person name="Zhou Q."/>
            <person name="Bi G."/>
            <person name="Li C."/>
            <person name="Du R."/>
            <person name="Wang X."/>
            <person name="Sun T."/>
            <person name="Guo L."/>
            <person name="Liang H."/>
            <person name="Lu P."/>
            <person name="Wu Y."/>
            <person name="Zhang Z."/>
            <person name="Ro D.K."/>
            <person name="Shang Y."/>
            <person name="Huang S."/>
            <person name="Yan J."/>
        </authorList>
    </citation>
    <scope>NUCLEOTIDE SEQUENCE [LARGE SCALE GENOMIC DNA]</scope>
    <source>
        <strain evidence="7">Ta-2019</strain>
    </source>
</reference>
<dbReference type="InterPro" id="IPR036259">
    <property type="entry name" value="MFS_trans_sf"/>
</dbReference>
<evidence type="ECO:0000313" key="7">
    <source>
        <dbReference type="EMBL" id="KAH9290321.1"/>
    </source>
</evidence>
<feature type="transmembrane region" description="Helical" evidence="6">
    <location>
        <begin position="535"/>
        <end position="554"/>
    </location>
</feature>
<dbReference type="SUPFAM" id="SSF103473">
    <property type="entry name" value="MFS general substrate transporter"/>
    <property type="match status" value="1"/>
</dbReference>
<evidence type="ECO:0000256" key="5">
    <source>
        <dbReference type="ARBA" id="ARBA00023136"/>
    </source>
</evidence>
<keyword evidence="8" id="KW-1185">Reference proteome</keyword>
<organism evidence="7 8">
    <name type="scientific">Taxus chinensis</name>
    <name type="common">Chinese yew</name>
    <name type="synonym">Taxus wallichiana var. chinensis</name>
    <dbReference type="NCBI Taxonomy" id="29808"/>
    <lineage>
        <taxon>Eukaryota</taxon>
        <taxon>Viridiplantae</taxon>
        <taxon>Streptophyta</taxon>
        <taxon>Embryophyta</taxon>
        <taxon>Tracheophyta</taxon>
        <taxon>Spermatophyta</taxon>
        <taxon>Pinopsida</taxon>
        <taxon>Pinidae</taxon>
        <taxon>Conifers II</taxon>
        <taxon>Cupressales</taxon>
        <taxon>Taxaceae</taxon>
        <taxon>Taxus</taxon>
    </lineage>
</organism>
<feature type="transmembrane region" description="Helical" evidence="6">
    <location>
        <begin position="101"/>
        <end position="121"/>
    </location>
</feature>
<comment type="caution">
    <text evidence="7">The sequence shown here is derived from an EMBL/GenBank/DDBJ whole genome shotgun (WGS) entry which is preliminary data.</text>
</comment>
<evidence type="ECO:0000256" key="6">
    <source>
        <dbReference type="SAM" id="Phobius"/>
    </source>
</evidence>
<dbReference type="OMA" id="HTIAMLA"/>
<name>A0AA38F6D6_TAXCH</name>